<organism evidence="9 10">
    <name type="scientific">Quercus rubra</name>
    <name type="common">Northern red oak</name>
    <name type="synonym">Quercus borealis</name>
    <dbReference type="NCBI Taxonomy" id="3512"/>
    <lineage>
        <taxon>Eukaryota</taxon>
        <taxon>Viridiplantae</taxon>
        <taxon>Streptophyta</taxon>
        <taxon>Embryophyta</taxon>
        <taxon>Tracheophyta</taxon>
        <taxon>Spermatophyta</taxon>
        <taxon>Magnoliopsida</taxon>
        <taxon>eudicotyledons</taxon>
        <taxon>Gunneridae</taxon>
        <taxon>Pentapetalae</taxon>
        <taxon>rosids</taxon>
        <taxon>fabids</taxon>
        <taxon>Fagales</taxon>
        <taxon>Fagaceae</taxon>
        <taxon>Quercus</taxon>
    </lineage>
</organism>
<keyword evidence="3 8" id="KW-0349">Heme</keyword>
<proteinExistence type="inferred from homology"/>
<evidence type="ECO:0000256" key="6">
    <source>
        <dbReference type="ARBA" id="ARBA00023004"/>
    </source>
</evidence>
<dbReference type="PRINTS" id="PR00463">
    <property type="entry name" value="EP450I"/>
</dbReference>
<dbReference type="GO" id="GO:0005506">
    <property type="term" value="F:iron ion binding"/>
    <property type="evidence" value="ECO:0007669"/>
    <property type="project" value="InterPro"/>
</dbReference>
<dbReference type="Proteomes" id="UP001324115">
    <property type="component" value="Unassembled WGS sequence"/>
</dbReference>
<dbReference type="InterPro" id="IPR001128">
    <property type="entry name" value="Cyt_P450"/>
</dbReference>
<sequence length="391" mass="45068">MLPIFLRIPSPLLSLFFFFFFFFLTTSKAPKSYALVGSFFAILANRDRQLQWFSEILLDSPSATFSNFQNYEKGETFRSRLTDYLGHGIFNIDGESWNTKSLRKFVETVVDTELSDRLIPILSSAARNGNVLDFQNVLQRFAFDNICKIAFGFDPFALAFEDSVRISYGRLTASIPLIWKIKKFFNIGSEKSLKMAVSEVKEYAMNIRESLDDDLLSRCLSTGHVDEKFVSDIVISFLIAGRDTTSAALTCYFWLLSQHPEVQSKVVKEIRNIPKSLLNYEEVKDLVYIHASLCECMRLYPPVPLDTKEDLNDDVLPGGMVVKRGMRFKPKRWLQKEENSKSWRFVQRDSYHYPVFQAGPRICLGKEMAFLQMKRVVAGVLRRFKVVPAFE</sequence>
<protein>
    <recommendedName>
        <fullName evidence="11">Cytochrome P450</fullName>
    </recommendedName>
</protein>
<evidence type="ECO:0000313" key="9">
    <source>
        <dbReference type="EMBL" id="KAK4558348.1"/>
    </source>
</evidence>
<keyword evidence="6 8" id="KW-0408">Iron</keyword>
<evidence type="ECO:0008006" key="11">
    <source>
        <dbReference type="Google" id="ProtNLM"/>
    </source>
</evidence>
<dbReference type="InterPro" id="IPR036396">
    <property type="entry name" value="Cyt_P450_sf"/>
</dbReference>
<keyword evidence="10" id="KW-1185">Reference proteome</keyword>
<dbReference type="GO" id="GO:0020037">
    <property type="term" value="F:heme binding"/>
    <property type="evidence" value="ECO:0007669"/>
    <property type="project" value="InterPro"/>
</dbReference>
<comment type="similarity">
    <text evidence="2">Belongs to the cytochrome P450 family.</text>
</comment>
<dbReference type="PANTHER" id="PTHR24296">
    <property type="entry name" value="CYTOCHROME P450"/>
    <property type="match status" value="1"/>
</dbReference>
<dbReference type="PRINTS" id="PR00385">
    <property type="entry name" value="P450"/>
</dbReference>
<dbReference type="InterPro" id="IPR002401">
    <property type="entry name" value="Cyt_P450_E_grp-I"/>
</dbReference>
<evidence type="ECO:0000256" key="7">
    <source>
        <dbReference type="ARBA" id="ARBA00023033"/>
    </source>
</evidence>
<evidence type="ECO:0000256" key="8">
    <source>
        <dbReference type="PIRSR" id="PIRSR602401-1"/>
    </source>
</evidence>
<comment type="caution">
    <text evidence="9">The sequence shown here is derived from an EMBL/GenBank/DDBJ whole genome shotgun (WGS) entry which is preliminary data.</text>
</comment>
<evidence type="ECO:0000256" key="3">
    <source>
        <dbReference type="ARBA" id="ARBA00022617"/>
    </source>
</evidence>
<evidence type="ECO:0000256" key="4">
    <source>
        <dbReference type="ARBA" id="ARBA00022723"/>
    </source>
</evidence>
<dbReference type="GO" id="GO:0016705">
    <property type="term" value="F:oxidoreductase activity, acting on paired donors, with incorporation or reduction of molecular oxygen"/>
    <property type="evidence" value="ECO:0007669"/>
    <property type="project" value="InterPro"/>
</dbReference>
<keyword evidence="5" id="KW-0560">Oxidoreductase</keyword>
<dbReference type="AlphaFoldDB" id="A0AAN7DYM6"/>
<accession>A0AAN7DYM6</accession>
<dbReference type="EMBL" id="JAXUIC010000012">
    <property type="protein sequence ID" value="KAK4558348.1"/>
    <property type="molecule type" value="Genomic_DNA"/>
</dbReference>
<feature type="binding site" description="axial binding residue" evidence="8">
    <location>
        <position position="363"/>
    </location>
    <ligand>
        <name>heme</name>
        <dbReference type="ChEBI" id="CHEBI:30413"/>
    </ligand>
    <ligandPart>
        <name>Fe</name>
        <dbReference type="ChEBI" id="CHEBI:18248"/>
    </ligandPart>
</feature>
<evidence type="ECO:0000256" key="1">
    <source>
        <dbReference type="ARBA" id="ARBA00001971"/>
    </source>
</evidence>
<reference evidence="9 10" key="1">
    <citation type="journal article" date="2023" name="G3 (Bethesda)">
        <title>A haplotype-resolved chromosome-scale genome for Quercus rubra L. provides insights into the genetics of adaptive traits for red oak species.</title>
        <authorList>
            <person name="Kapoor B."/>
            <person name="Jenkins J."/>
            <person name="Schmutz J."/>
            <person name="Zhebentyayeva T."/>
            <person name="Kuelheim C."/>
            <person name="Coggeshall M."/>
            <person name="Heim C."/>
            <person name="Lasky J.R."/>
            <person name="Leites L."/>
            <person name="Islam-Faridi N."/>
            <person name="Romero-Severson J."/>
            <person name="DeLeo V.L."/>
            <person name="Lucas S.M."/>
            <person name="Lazic D."/>
            <person name="Gailing O."/>
            <person name="Carlson J."/>
            <person name="Staton M."/>
        </authorList>
    </citation>
    <scope>NUCLEOTIDE SEQUENCE [LARGE SCALE GENOMIC DNA]</scope>
    <source>
        <strain evidence="9">Pseudo-F2</strain>
    </source>
</reference>
<dbReference type="GO" id="GO:0004497">
    <property type="term" value="F:monooxygenase activity"/>
    <property type="evidence" value="ECO:0007669"/>
    <property type="project" value="UniProtKB-KW"/>
</dbReference>
<comment type="cofactor">
    <cofactor evidence="1 8">
        <name>heme</name>
        <dbReference type="ChEBI" id="CHEBI:30413"/>
    </cofactor>
</comment>
<evidence type="ECO:0000256" key="5">
    <source>
        <dbReference type="ARBA" id="ARBA00023002"/>
    </source>
</evidence>
<gene>
    <name evidence="9" type="ORF">RGQ29_007904</name>
</gene>
<dbReference type="Pfam" id="PF00067">
    <property type="entry name" value="p450"/>
    <property type="match status" value="2"/>
</dbReference>
<dbReference type="SUPFAM" id="SSF48264">
    <property type="entry name" value="Cytochrome P450"/>
    <property type="match status" value="1"/>
</dbReference>
<keyword evidence="7" id="KW-0503">Monooxygenase</keyword>
<keyword evidence="4 8" id="KW-0479">Metal-binding</keyword>
<evidence type="ECO:0000256" key="2">
    <source>
        <dbReference type="ARBA" id="ARBA00010617"/>
    </source>
</evidence>
<evidence type="ECO:0000313" key="10">
    <source>
        <dbReference type="Proteomes" id="UP001324115"/>
    </source>
</evidence>
<name>A0AAN7DYM6_QUERU</name>
<dbReference type="Gene3D" id="1.10.630.10">
    <property type="entry name" value="Cytochrome P450"/>
    <property type="match status" value="1"/>
</dbReference>